<evidence type="ECO:0000313" key="3">
    <source>
        <dbReference type="Proteomes" id="UP000642673"/>
    </source>
</evidence>
<keyword evidence="3" id="KW-1185">Reference proteome</keyword>
<organism evidence="2 3">
    <name type="scientific">Streptomyces cirratus</name>
    <dbReference type="NCBI Taxonomy" id="68187"/>
    <lineage>
        <taxon>Bacteria</taxon>
        <taxon>Bacillati</taxon>
        <taxon>Actinomycetota</taxon>
        <taxon>Actinomycetes</taxon>
        <taxon>Kitasatosporales</taxon>
        <taxon>Streptomycetaceae</taxon>
        <taxon>Streptomyces</taxon>
    </lineage>
</organism>
<accession>A0ABQ3EY61</accession>
<dbReference type="InterPro" id="IPR010982">
    <property type="entry name" value="Lambda_DNA-bd_dom_sf"/>
</dbReference>
<feature type="domain" description="HTH cro/C1-type" evidence="1">
    <location>
        <begin position="36"/>
        <end position="83"/>
    </location>
</feature>
<reference evidence="3" key="1">
    <citation type="journal article" date="2019" name="Int. J. Syst. Evol. Microbiol.">
        <title>The Global Catalogue of Microorganisms (GCM) 10K type strain sequencing project: providing services to taxonomists for standard genome sequencing and annotation.</title>
        <authorList>
            <consortium name="The Broad Institute Genomics Platform"/>
            <consortium name="The Broad Institute Genome Sequencing Center for Infectious Disease"/>
            <person name="Wu L."/>
            <person name="Ma J."/>
        </authorList>
    </citation>
    <scope>NUCLEOTIDE SEQUENCE [LARGE SCALE GENOMIC DNA]</scope>
    <source>
        <strain evidence="3">JCM 4738</strain>
    </source>
</reference>
<protein>
    <submittedName>
        <fullName evidence="2">Transcriptional regulator</fullName>
    </submittedName>
</protein>
<dbReference type="PANTHER" id="PTHR35010">
    <property type="entry name" value="BLL4672 PROTEIN-RELATED"/>
    <property type="match status" value="1"/>
</dbReference>
<dbReference type="EMBL" id="BMVP01000003">
    <property type="protein sequence ID" value="GHB51625.1"/>
    <property type="molecule type" value="Genomic_DNA"/>
</dbReference>
<gene>
    <name evidence="2" type="ORF">GCM10010347_21790</name>
</gene>
<sequence length="286" mass="31529">MDRAHQLTEFLKSRRARLSPDAAGRGGFGGRRRVPGLRREELALLAGVSVDYYTRLEQGRARNVSPAVLDAVADALGLDSDERGHLHNLAKPGRTGRQPDRAQQIGPELRQALDALVTVPAYLIGRRLDVLAWNDLARTLIADFPALPPDGRNMARLVFLDRAAKDLYPEWEAKARDTVSNLRLDAGRHPDDPRLAALVGELTLGSADFRRLWEDHTVFGKTRGRKRFAHPRVGELSLDYVAMRAPDDPDMTLMIYSAPVGSAAADALRVLADVTPAPRGRRTADL</sequence>
<dbReference type="Pfam" id="PF17765">
    <property type="entry name" value="MLTR_LBD"/>
    <property type="match status" value="1"/>
</dbReference>
<proteinExistence type="predicted"/>
<dbReference type="InterPro" id="IPR041413">
    <property type="entry name" value="MLTR_LBD"/>
</dbReference>
<dbReference type="PANTHER" id="PTHR35010:SF2">
    <property type="entry name" value="BLL4672 PROTEIN"/>
    <property type="match status" value="1"/>
</dbReference>
<evidence type="ECO:0000313" key="2">
    <source>
        <dbReference type="EMBL" id="GHB51625.1"/>
    </source>
</evidence>
<comment type="caution">
    <text evidence="2">The sequence shown here is derived from an EMBL/GenBank/DDBJ whole genome shotgun (WGS) entry which is preliminary data.</text>
</comment>
<name>A0ABQ3EY61_9ACTN</name>
<dbReference type="SUPFAM" id="SSF47413">
    <property type="entry name" value="lambda repressor-like DNA-binding domains"/>
    <property type="match status" value="1"/>
</dbReference>
<dbReference type="Gene3D" id="3.30.450.180">
    <property type="match status" value="1"/>
</dbReference>
<evidence type="ECO:0000259" key="1">
    <source>
        <dbReference type="PROSITE" id="PS50943"/>
    </source>
</evidence>
<dbReference type="PROSITE" id="PS50943">
    <property type="entry name" value="HTH_CROC1"/>
    <property type="match status" value="1"/>
</dbReference>
<dbReference type="SMART" id="SM00530">
    <property type="entry name" value="HTH_XRE"/>
    <property type="match status" value="1"/>
</dbReference>
<dbReference type="Pfam" id="PF13560">
    <property type="entry name" value="HTH_31"/>
    <property type="match status" value="1"/>
</dbReference>
<dbReference type="Gene3D" id="1.10.260.40">
    <property type="entry name" value="lambda repressor-like DNA-binding domains"/>
    <property type="match status" value="1"/>
</dbReference>
<dbReference type="RefSeq" id="WP_190183842.1">
    <property type="nucleotide sequence ID" value="NZ_BMVP01000003.1"/>
</dbReference>
<dbReference type="CDD" id="cd00093">
    <property type="entry name" value="HTH_XRE"/>
    <property type="match status" value="1"/>
</dbReference>
<dbReference type="InterPro" id="IPR001387">
    <property type="entry name" value="Cro/C1-type_HTH"/>
</dbReference>
<dbReference type="Proteomes" id="UP000642673">
    <property type="component" value="Unassembled WGS sequence"/>
</dbReference>